<name>A0A934R484_9BACT</name>
<gene>
    <name evidence="2" type="ORF">JIN84_14520</name>
</gene>
<evidence type="ECO:0000256" key="1">
    <source>
        <dbReference type="SAM" id="SignalP"/>
    </source>
</evidence>
<dbReference type="RefSeq" id="WP_200351761.1">
    <property type="nucleotide sequence ID" value="NZ_BAABHZ010000006.1"/>
</dbReference>
<protein>
    <submittedName>
        <fullName evidence="2">Uncharacterized protein</fullName>
    </submittedName>
</protein>
<evidence type="ECO:0000313" key="3">
    <source>
        <dbReference type="Proteomes" id="UP000600139"/>
    </source>
</evidence>
<keyword evidence="1" id="KW-0732">Signal</keyword>
<dbReference type="AlphaFoldDB" id="A0A934R484"/>
<feature type="chain" id="PRO_5037152610" evidence="1">
    <location>
        <begin position="26"/>
        <end position="292"/>
    </location>
</feature>
<comment type="caution">
    <text evidence="2">The sequence shown here is derived from an EMBL/GenBank/DDBJ whole genome shotgun (WGS) entry which is preliminary data.</text>
</comment>
<organism evidence="2 3">
    <name type="scientific">Luteolibacter yonseiensis</name>
    <dbReference type="NCBI Taxonomy" id="1144680"/>
    <lineage>
        <taxon>Bacteria</taxon>
        <taxon>Pseudomonadati</taxon>
        <taxon>Verrucomicrobiota</taxon>
        <taxon>Verrucomicrobiia</taxon>
        <taxon>Verrucomicrobiales</taxon>
        <taxon>Verrucomicrobiaceae</taxon>
        <taxon>Luteolibacter</taxon>
    </lineage>
</organism>
<sequence length="292" mass="32042">MTIIRSLRLLTLAFLATALSHVADAQVASTLRLSKKQYLAGEPVLAVITITNHAGQPLTFASDGRNQWLDIIIKDRKGDSVSPKRDRSFGKMTVKAGETMAREVDLAEHFQLSEPGNFSAVAVIHVPGVGDGSTTNRVLFDQTPGSPYWKQKVGVAGRPGQIREFRVLNFSSDDKSQIYAQIIDVNTAQNVRTFPLGDALMLRKPLVTVDGRQRMHVMFLATPTMWVHCEVDTDGKMTNRQIHQRGPQGDPQLLTYADGSVRVSNSIPYDAKAAAEAKAKVRKASDRPAGTY</sequence>
<proteinExistence type="predicted"/>
<dbReference type="EMBL" id="JAENIK010000011">
    <property type="protein sequence ID" value="MBK1816836.1"/>
    <property type="molecule type" value="Genomic_DNA"/>
</dbReference>
<dbReference type="Proteomes" id="UP000600139">
    <property type="component" value="Unassembled WGS sequence"/>
</dbReference>
<keyword evidence="3" id="KW-1185">Reference proteome</keyword>
<reference evidence="2" key="1">
    <citation type="submission" date="2021-01" db="EMBL/GenBank/DDBJ databases">
        <title>Modified the classification status of verrucomicrobia.</title>
        <authorList>
            <person name="Feng X."/>
        </authorList>
    </citation>
    <scope>NUCLEOTIDE SEQUENCE</scope>
    <source>
        <strain evidence="2">JCM 18052</strain>
    </source>
</reference>
<feature type="signal peptide" evidence="1">
    <location>
        <begin position="1"/>
        <end position="25"/>
    </location>
</feature>
<accession>A0A934R484</accession>
<evidence type="ECO:0000313" key="2">
    <source>
        <dbReference type="EMBL" id="MBK1816836.1"/>
    </source>
</evidence>